<evidence type="ECO:0000313" key="3">
    <source>
        <dbReference type="Proteomes" id="UP000299102"/>
    </source>
</evidence>
<keyword evidence="3" id="KW-1185">Reference proteome</keyword>
<proteinExistence type="predicted"/>
<dbReference type="AlphaFoldDB" id="A0A4C1UYW0"/>
<protein>
    <submittedName>
        <fullName evidence="2">Uncharacterized protein</fullName>
    </submittedName>
</protein>
<reference evidence="2 3" key="1">
    <citation type="journal article" date="2019" name="Commun. Biol.">
        <title>The bagworm genome reveals a unique fibroin gene that provides high tensile strength.</title>
        <authorList>
            <person name="Kono N."/>
            <person name="Nakamura H."/>
            <person name="Ohtoshi R."/>
            <person name="Tomita M."/>
            <person name="Numata K."/>
            <person name="Arakawa K."/>
        </authorList>
    </citation>
    <scope>NUCLEOTIDE SEQUENCE [LARGE SCALE GENOMIC DNA]</scope>
</reference>
<gene>
    <name evidence="2" type="ORF">EVAR_84127_1</name>
</gene>
<evidence type="ECO:0000313" key="2">
    <source>
        <dbReference type="EMBL" id="GBP31681.1"/>
    </source>
</evidence>
<name>A0A4C1UYW0_EUMVA</name>
<comment type="caution">
    <text evidence="2">The sequence shown here is derived from an EMBL/GenBank/DDBJ whole genome shotgun (WGS) entry which is preliminary data.</text>
</comment>
<feature type="region of interest" description="Disordered" evidence="1">
    <location>
        <begin position="251"/>
        <end position="271"/>
    </location>
</feature>
<sequence length="271" mass="30042">MFAHARVQNMAAPGYLRASVVQLKPYRPTSIVTVQSLRATSKAVDDKKLSVGARVVVIAPRSVSPLRKQRGRWHRPLFTGERMRQPEVDLKSGDRSHHPLALGVDASCSKCKPLVGSRAPYNGLIEKASQCAGAPAAGARRPGHSQIHTRKWLTMHAFDRPRTGDRARAPVTPRGLRPIGRDERRVTLPRRAVHGRTAIGQPFINYPILLYAPIRECSKRVFGSEEHVESSATAVVFVPVTAARRSATRPLHETVPLQRELHEPDINNEPM</sequence>
<organism evidence="2 3">
    <name type="scientific">Eumeta variegata</name>
    <name type="common">Bagworm moth</name>
    <name type="synonym">Eumeta japonica</name>
    <dbReference type="NCBI Taxonomy" id="151549"/>
    <lineage>
        <taxon>Eukaryota</taxon>
        <taxon>Metazoa</taxon>
        <taxon>Ecdysozoa</taxon>
        <taxon>Arthropoda</taxon>
        <taxon>Hexapoda</taxon>
        <taxon>Insecta</taxon>
        <taxon>Pterygota</taxon>
        <taxon>Neoptera</taxon>
        <taxon>Endopterygota</taxon>
        <taxon>Lepidoptera</taxon>
        <taxon>Glossata</taxon>
        <taxon>Ditrysia</taxon>
        <taxon>Tineoidea</taxon>
        <taxon>Psychidae</taxon>
        <taxon>Oiketicinae</taxon>
        <taxon>Eumeta</taxon>
    </lineage>
</organism>
<dbReference type="Proteomes" id="UP000299102">
    <property type="component" value="Unassembled WGS sequence"/>
</dbReference>
<accession>A0A4C1UYW0</accession>
<evidence type="ECO:0000256" key="1">
    <source>
        <dbReference type="SAM" id="MobiDB-lite"/>
    </source>
</evidence>
<dbReference type="EMBL" id="BGZK01000249">
    <property type="protein sequence ID" value="GBP31681.1"/>
    <property type="molecule type" value="Genomic_DNA"/>
</dbReference>